<gene>
    <name evidence="9" type="ORF">OM075_23575</name>
</gene>
<reference evidence="9" key="1">
    <citation type="submission" date="2022-10" db="EMBL/GenBank/DDBJ databases">
        <authorList>
            <person name="Yu W.X."/>
        </authorList>
    </citation>
    <scope>NUCLEOTIDE SEQUENCE</scope>
    <source>
        <strain evidence="9">AAT</strain>
    </source>
</reference>
<keyword evidence="4" id="KW-0408">Iron</keyword>
<dbReference type="SUPFAM" id="SSF46548">
    <property type="entry name" value="alpha-helical ferredoxin"/>
    <property type="match status" value="1"/>
</dbReference>
<feature type="transmembrane region" description="Helical" evidence="6">
    <location>
        <begin position="6"/>
        <end position="27"/>
    </location>
</feature>
<feature type="domain" description="4Fe-4S ferredoxin-type" evidence="8">
    <location>
        <begin position="274"/>
        <end position="333"/>
    </location>
</feature>
<dbReference type="InterPro" id="IPR009051">
    <property type="entry name" value="Helical_ferredxn"/>
</dbReference>
<comment type="caution">
    <text evidence="9">The sequence shown here is derived from an EMBL/GenBank/DDBJ whole genome shotgun (WGS) entry which is preliminary data.</text>
</comment>
<keyword evidence="3" id="KW-0560">Oxidoreductase</keyword>
<dbReference type="AlphaFoldDB" id="A0AAE3MAJ0"/>
<evidence type="ECO:0000256" key="4">
    <source>
        <dbReference type="ARBA" id="ARBA00023004"/>
    </source>
</evidence>
<evidence type="ECO:0000259" key="8">
    <source>
        <dbReference type="Pfam" id="PF13183"/>
    </source>
</evidence>
<dbReference type="Pfam" id="PF13183">
    <property type="entry name" value="Fer4_8"/>
    <property type="match status" value="1"/>
</dbReference>
<dbReference type="InterPro" id="IPR004017">
    <property type="entry name" value="Cys_rich_dom"/>
</dbReference>
<keyword evidence="6" id="KW-0472">Membrane</keyword>
<evidence type="ECO:0000313" key="9">
    <source>
        <dbReference type="EMBL" id="MCW3789460.1"/>
    </source>
</evidence>
<evidence type="ECO:0000256" key="1">
    <source>
        <dbReference type="ARBA" id="ARBA00022485"/>
    </source>
</evidence>
<dbReference type="GO" id="GO:0046872">
    <property type="term" value="F:metal ion binding"/>
    <property type="evidence" value="ECO:0007669"/>
    <property type="project" value="UniProtKB-KW"/>
</dbReference>
<dbReference type="Pfam" id="PF02754">
    <property type="entry name" value="CCG"/>
    <property type="match status" value="2"/>
</dbReference>
<name>A0AAE3MAJ0_9BACT</name>
<dbReference type="PANTHER" id="PTHR43255:SF1">
    <property type="entry name" value="IRON-SULFUR-BINDING OXIDOREDUCTASE FADF-RELATED"/>
    <property type="match status" value="1"/>
</dbReference>
<protein>
    <submittedName>
        <fullName evidence="9">(Fe-S)-binding protein</fullName>
    </submittedName>
</protein>
<feature type="domain" description="Cysteine-rich" evidence="7">
    <location>
        <begin position="367"/>
        <end position="450"/>
    </location>
</feature>
<dbReference type="GO" id="GO:0051539">
    <property type="term" value="F:4 iron, 4 sulfur cluster binding"/>
    <property type="evidence" value="ECO:0007669"/>
    <property type="project" value="UniProtKB-KW"/>
</dbReference>
<dbReference type="PANTHER" id="PTHR43255">
    <property type="entry name" value="IRON-SULFUR-BINDING OXIDOREDUCTASE FADF-RELATED-RELATED"/>
    <property type="match status" value="1"/>
</dbReference>
<dbReference type="GO" id="GO:0005886">
    <property type="term" value="C:plasma membrane"/>
    <property type="evidence" value="ECO:0007669"/>
    <property type="project" value="TreeGrafter"/>
</dbReference>
<feature type="transmembrane region" description="Helical" evidence="6">
    <location>
        <begin position="76"/>
        <end position="97"/>
    </location>
</feature>
<evidence type="ECO:0000313" key="10">
    <source>
        <dbReference type="Proteomes" id="UP001209229"/>
    </source>
</evidence>
<evidence type="ECO:0000256" key="6">
    <source>
        <dbReference type="SAM" id="Phobius"/>
    </source>
</evidence>
<dbReference type="InterPro" id="IPR017896">
    <property type="entry name" value="4Fe4S_Fe-S-bd"/>
</dbReference>
<dbReference type="InterPro" id="IPR017900">
    <property type="entry name" value="4Fe4S_Fe_S_CS"/>
</dbReference>
<evidence type="ECO:0000256" key="3">
    <source>
        <dbReference type="ARBA" id="ARBA00023002"/>
    </source>
</evidence>
<sequence>MLYNTMDILVSLPFFIGLIYLVLAFLYRSVKWIKGLSKFDKLRLMQSMISKRLFNSIREIFLESLLHRKIFRKNRVLGYMHMSLAFGWFLLIIVGHVETMIADQSLLVPFHKAVFFRFYNTNEDFQLTKFFAFAMDFLLLFVLSGLVLAMLKRFKKKVFGLRRTTKLKSGDRIALTSLWLIFPLRLLAESNTAAIYHNGGFLTSGVGHLMSYLVNPDVLYIALWMAYSMALGFFFVSLPNSRYMHIPTEVVLIFLRNAGIKHKKQNDTYTDVQVYSCSRCGLCLDRCQLSVAGIDDSQSVYLLKNIRNNNLSDEKLFNCLMCGKCQIDCPVGIETINLRITQRIESTRQYNSSYEYLKTYESPKADVIYFAGCMTHLTPGIFTAMKQIFALSGQNVWFMDEDKAPCCGRPLILAGQYEAAKKLIENNTQMILDSGASTLVVSCPICYRVFKEDYTLHNVNVVFHSEYIQNLISAEILPVQKSELKMVYHDPCELGRGMGMYEQPRELLKLVGNVIPLNEEKENAYCCGGSLGNIKIKANQTHLLRDQALSEFKALNPDILVTTCPKCKKTFASGRKIKVMDIAEIVVDVLVKGEDKRTIIPREEIIEEASLKSDLVKL</sequence>
<dbReference type="GO" id="GO:0016491">
    <property type="term" value="F:oxidoreductase activity"/>
    <property type="evidence" value="ECO:0007669"/>
    <property type="project" value="UniProtKB-KW"/>
</dbReference>
<evidence type="ECO:0000256" key="5">
    <source>
        <dbReference type="ARBA" id="ARBA00023014"/>
    </source>
</evidence>
<accession>A0AAE3MAJ0</accession>
<keyword evidence="6" id="KW-0812">Transmembrane</keyword>
<evidence type="ECO:0000259" key="7">
    <source>
        <dbReference type="Pfam" id="PF02754"/>
    </source>
</evidence>
<dbReference type="InterPro" id="IPR051460">
    <property type="entry name" value="HdrC_iron-sulfur_subunit"/>
</dbReference>
<dbReference type="Gene3D" id="1.20.950.20">
    <property type="entry name" value="Transmembrane di-heme cytochromes, Chain C"/>
    <property type="match status" value="1"/>
</dbReference>
<feature type="transmembrane region" description="Helical" evidence="6">
    <location>
        <begin position="218"/>
        <end position="238"/>
    </location>
</feature>
<feature type="transmembrane region" description="Helical" evidence="6">
    <location>
        <begin position="130"/>
        <end position="151"/>
    </location>
</feature>
<feature type="domain" description="Cysteine-rich" evidence="7">
    <location>
        <begin position="487"/>
        <end position="571"/>
    </location>
</feature>
<dbReference type="EMBL" id="JAPDPJ010000113">
    <property type="protein sequence ID" value="MCW3789460.1"/>
    <property type="molecule type" value="Genomic_DNA"/>
</dbReference>
<keyword evidence="2" id="KW-0479">Metal-binding</keyword>
<proteinExistence type="predicted"/>
<keyword evidence="1" id="KW-0004">4Fe-4S</keyword>
<dbReference type="PROSITE" id="PS00198">
    <property type="entry name" value="4FE4S_FER_1"/>
    <property type="match status" value="1"/>
</dbReference>
<keyword evidence="6" id="KW-1133">Transmembrane helix</keyword>
<organism evidence="9 10">
    <name type="scientific">Plebeiibacterium sediminum</name>
    <dbReference type="NCBI Taxonomy" id="2992112"/>
    <lineage>
        <taxon>Bacteria</taxon>
        <taxon>Pseudomonadati</taxon>
        <taxon>Bacteroidota</taxon>
        <taxon>Bacteroidia</taxon>
        <taxon>Marinilabiliales</taxon>
        <taxon>Marinilabiliaceae</taxon>
        <taxon>Plebeiibacterium</taxon>
    </lineage>
</organism>
<dbReference type="Gene3D" id="1.10.1060.10">
    <property type="entry name" value="Alpha-helical ferredoxin"/>
    <property type="match status" value="1"/>
</dbReference>
<keyword evidence="5" id="KW-0411">Iron-sulfur</keyword>
<evidence type="ECO:0000256" key="2">
    <source>
        <dbReference type="ARBA" id="ARBA00022723"/>
    </source>
</evidence>
<dbReference type="Proteomes" id="UP001209229">
    <property type="component" value="Unassembled WGS sequence"/>
</dbReference>
<keyword evidence="10" id="KW-1185">Reference proteome</keyword>
<feature type="transmembrane region" description="Helical" evidence="6">
    <location>
        <begin position="172"/>
        <end position="188"/>
    </location>
</feature>